<organism evidence="4 5">
    <name type="scientific">Camelimonas fluminis</name>
    <dbReference type="NCBI Taxonomy" id="1576911"/>
    <lineage>
        <taxon>Bacteria</taxon>
        <taxon>Pseudomonadati</taxon>
        <taxon>Pseudomonadota</taxon>
        <taxon>Alphaproteobacteria</taxon>
        <taxon>Hyphomicrobiales</taxon>
        <taxon>Chelatococcaceae</taxon>
        <taxon>Camelimonas</taxon>
    </lineage>
</organism>
<comment type="similarity">
    <text evidence="1">Belongs to the class A bacterial acid phosphatase family.</text>
</comment>
<evidence type="ECO:0000313" key="5">
    <source>
        <dbReference type="Proteomes" id="UP001595704"/>
    </source>
</evidence>
<keyword evidence="1" id="KW-0378">Hydrolase</keyword>
<gene>
    <name evidence="4" type="ORF">ACFONL_21725</name>
</gene>
<feature type="signal peptide" evidence="2">
    <location>
        <begin position="1"/>
        <end position="19"/>
    </location>
</feature>
<dbReference type="InterPro" id="IPR000326">
    <property type="entry name" value="PAP2/HPO"/>
</dbReference>
<reference evidence="5" key="1">
    <citation type="journal article" date="2019" name="Int. J. Syst. Evol. Microbiol.">
        <title>The Global Catalogue of Microorganisms (GCM) 10K type strain sequencing project: providing services to taxonomists for standard genome sequencing and annotation.</title>
        <authorList>
            <consortium name="The Broad Institute Genomics Platform"/>
            <consortium name="The Broad Institute Genome Sequencing Center for Infectious Disease"/>
            <person name="Wu L."/>
            <person name="Ma J."/>
        </authorList>
    </citation>
    <scope>NUCLEOTIDE SEQUENCE [LARGE SCALE GENOMIC DNA]</scope>
    <source>
        <strain evidence="5">KCTC 42282</strain>
    </source>
</reference>
<name>A0ABV7UPA4_9HYPH</name>
<accession>A0ABV7UPA4</accession>
<evidence type="ECO:0000259" key="3">
    <source>
        <dbReference type="SMART" id="SM00014"/>
    </source>
</evidence>
<keyword evidence="2" id="KW-0732">Signal</keyword>
<dbReference type="InterPro" id="IPR001011">
    <property type="entry name" value="Acid_Pase_classA_bac"/>
</dbReference>
<dbReference type="Pfam" id="PF01569">
    <property type="entry name" value="PAP2"/>
    <property type="match status" value="1"/>
</dbReference>
<dbReference type="EC" id="3.1.3.2" evidence="1"/>
<dbReference type="InterPro" id="IPR036938">
    <property type="entry name" value="PAP2/HPO_sf"/>
</dbReference>
<dbReference type="Gene3D" id="1.20.144.10">
    <property type="entry name" value="Phosphatidic acid phosphatase type 2/haloperoxidase"/>
    <property type="match status" value="1"/>
</dbReference>
<dbReference type="PRINTS" id="PR00483">
    <property type="entry name" value="BACPHPHTASE"/>
</dbReference>
<feature type="domain" description="Phosphatidic acid phosphatase type 2/haloperoxidase" evidence="3">
    <location>
        <begin position="132"/>
        <end position="245"/>
    </location>
</feature>
<proteinExistence type="inferred from homology"/>
<dbReference type="PIRSF" id="PIRSF000897">
    <property type="entry name" value="Acid_Ptase_ClsA"/>
    <property type="match status" value="1"/>
</dbReference>
<protein>
    <recommendedName>
        <fullName evidence="1">Acid phosphatase</fullName>
        <ecNumber evidence="1">3.1.3.2</ecNumber>
    </recommendedName>
</protein>
<dbReference type="RefSeq" id="WP_376853185.1">
    <property type="nucleotide sequence ID" value="NZ_JBHRYC010000111.1"/>
</dbReference>
<comment type="catalytic activity">
    <reaction evidence="1">
        <text>a phosphate monoester + H2O = an alcohol + phosphate</text>
        <dbReference type="Rhea" id="RHEA:15017"/>
        <dbReference type="ChEBI" id="CHEBI:15377"/>
        <dbReference type="ChEBI" id="CHEBI:30879"/>
        <dbReference type="ChEBI" id="CHEBI:43474"/>
        <dbReference type="ChEBI" id="CHEBI:67140"/>
        <dbReference type="EC" id="3.1.3.2"/>
    </reaction>
</comment>
<evidence type="ECO:0000256" key="1">
    <source>
        <dbReference type="PIRNR" id="PIRNR000897"/>
    </source>
</evidence>
<sequence>MVRSSVVLAGVMCLLAVVAGPGGAAAGDAGAAKAPPTTNPADLKELRPGILAGYLPREEAIDSLALLGPPPDAGSAQQARDEAARLAALKQRDTPRARVAARDAVYSFPRAVDAFSCTIGVEINEKTTPHLNMLLRRTLTDAGLATYKAKNNYNRQRPYVAANDNGTCFADHEEGLRKDGSYPSGHAAFGWAWALILTEALPSEANAIIQRGYDFGQSRVICGYHWQSDVNAGRLVGAAVVAQLHANPDFEAQLAEAKKEIAAARASGAAKPDCALDDAAATAARASAGR</sequence>
<evidence type="ECO:0000256" key="2">
    <source>
        <dbReference type="SAM" id="SignalP"/>
    </source>
</evidence>
<keyword evidence="5" id="KW-1185">Reference proteome</keyword>
<dbReference type="EMBL" id="JBHRYC010000111">
    <property type="protein sequence ID" value="MFC3639962.1"/>
    <property type="molecule type" value="Genomic_DNA"/>
</dbReference>
<dbReference type="SMART" id="SM00014">
    <property type="entry name" value="acidPPc"/>
    <property type="match status" value="1"/>
</dbReference>
<evidence type="ECO:0000313" key="4">
    <source>
        <dbReference type="EMBL" id="MFC3639962.1"/>
    </source>
</evidence>
<comment type="caution">
    <text evidence="4">The sequence shown here is derived from an EMBL/GenBank/DDBJ whole genome shotgun (WGS) entry which is preliminary data.</text>
</comment>
<dbReference type="SUPFAM" id="SSF48317">
    <property type="entry name" value="Acid phosphatase/Vanadium-dependent haloperoxidase"/>
    <property type="match status" value="1"/>
</dbReference>
<dbReference type="Proteomes" id="UP001595704">
    <property type="component" value="Unassembled WGS sequence"/>
</dbReference>
<feature type="chain" id="PRO_5046988588" description="Acid phosphatase" evidence="2">
    <location>
        <begin position="20"/>
        <end position="290"/>
    </location>
</feature>
<dbReference type="CDD" id="cd03397">
    <property type="entry name" value="PAP2_acid_phosphatase"/>
    <property type="match status" value="1"/>
</dbReference>